<evidence type="ECO:0000313" key="2">
    <source>
        <dbReference type="EMBL" id="PLT46016.1"/>
    </source>
</evidence>
<dbReference type="Proteomes" id="UP000234789">
    <property type="component" value="Unassembled WGS sequence"/>
</dbReference>
<dbReference type="InterPro" id="IPR000032">
    <property type="entry name" value="HPr-like"/>
</dbReference>
<protein>
    <recommendedName>
        <fullName evidence="1">HPr domain-containing protein</fullName>
    </recommendedName>
</protein>
<name>A0A2N5N6N4_9BACL</name>
<dbReference type="SUPFAM" id="SSF55594">
    <property type="entry name" value="HPr-like"/>
    <property type="match status" value="1"/>
</dbReference>
<accession>A0A2N5N6N4</accession>
<comment type="caution">
    <text evidence="2">The sequence shown here is derived from an EMBL/GenBank/DDBJ whole genome shotgun (WGS) entry which is preliminary data.</text>
</comment>
<evidence type="ECO:0000313" key="3">
    <source>
        <dbReference type="Proteomes" id="UP000234789"/>
    </source>
</evidence>
<dbReference type="AlphaFoldDB" id="A0A2N5N6N4"/>
<dbReference type="OrthoDB" id="2619788at2"/>
<evidence type="ECO:0000259" key="1">
    <source>
        <dbReference type="PROSITE" id="PS51350"/>
    </source>
</evidence>
<sequence>MRVHEFTIQADFGREDLTRLSAEAARFQSDIKLEFANGDNINIVDVKSLLGMLLLPIRSGTEVLLRVRGKDEEEAFAFMLDALEKE</sequence>
<dbReference type="Gene3D" id="3.30.1340.10">
    <property type="entry name" value="HPr-like"/>
    <property type="match status" value="1"/>
</dbReference>
<dbReference type="PROSITE" id="PS51350">
    <property type="entry name" value="PTS_HPR_DOM"/>
    <property type="match status" value="1"/>
</dbReference>
<reference evidence="2 3" key="1">
    <citation type="submission" date="2017-05" db="EMBL/GenBank/DDBJ databases">
        <title>Functional genome analysis of Paenibacillus pasadenensis strain R16: insights on endophytic life style and antifungal activity.</title>
        <authorList>
            <person name="Passera A."/>
            <person name="Marcolungo L."/>
            <person name="Casati P."/>
            <person name="Brasca M."/>
            <person name="Quaglino F."/>
            <person name="Delledonne M."/>
        </authorList>
    </citation>
    <scope>NUCLEOTIDE SEQUENCE [LARGE SCALE GENOMIC DNA]</scope>
    <source>
        <strain evidence="2 3">R16</strain>
    </source>
</reference>
<dbReference type="Pfam" id="PF00381">
    <property type="entry name" value="PTS-HPr"/>
    <property type="match status" value="1"/>
</dbReference>
<proteinExistence type="predicted"/>
<keyword evidence="3" id="KW-1185">Reference proteome</keyword>
<dbReference type="RefSeq" id="WP_028597279.1">
    <property type="nucleotide sequence ID" value="NZ_BIMM01000059.1"/>
</dbReference>
<gene>
    <name evidence="2" type="ORF">B8V81_4447</name>
</gene>
<feature type="domain" description="HPr" evidence="1">
    <location>
        <begin position="1"/>
        <end position="86"/>
    </location>
</feature>
<organism evidence="2 3">
    <name type="scientific">Paenibacillus pasadenensis</name>
    <dbReference type="NCBI Taxonomy" id="217090"/>
    <lineage>
        <taxon>Bacteria</taxon>
        <taxon>Bacillati</taxon>
        <taxon>Bacillota</taxon>
        <taxon>Bacilli</taxon>
        <taxon>Bacillales</taxon>
        <taxon>Paenibacillaceae</taxon>
        <taxon>Paenibacillus</taxon>
    </lineage>
</organism>
<dbReference type="EMBL" id="NFEZ01000004">
    <property type="protein sequence ID" value="PLT46016.1"/>
    <property type="molecule type" value="Genomic_DNA"/>
</dbReference>
<dbReference type="InterPro" id="IPR035895">
    <property type="entry name" value="HPr-like_sf"/>
</dbReference>